<dbReference type="KEGG" id="vg:26631435"/>
<proteinExistence type="predicted"/>
<gene>
    <name evidence="1" type="ORF">SU552A_14</name>
</gene>
<evidence type="ECO:0000313" key="2">
    <source>
        <dbReference type="Proteomes" id="UP000032401"/>
    </source>
</evidence>
<keyword evidence="2" id="KW-1185">Reference proteome</keyword>
<evidence type="ECO:0000313" key="1">
    <source>
        <dbReference type="EMBL" id="AJQ21129.1"/>
    </source>
</evidence>
<dbReference type="EMBL" id="KP708986">
    <property type="protein sequence ID" value="AJQ21129.1"/>
    <property type="molecule type" value="Genomic_DNA"/>
</dbReference>
<name>A0A0C5PIH9_9CAUD</name>
<protein>
    <submittedName>
        <fullName evidence="1">Uncharacterized protein</fullName>
    </submittedName>
</protein>
<sequence>MTVQVISKVCDCGKGYRSAHDLKCGHCRSKQEGAQAGPVPPSARRCKASAAVRILSPLRPRR</sequence>
<accession>A0A0C5PIH9</accession>
<dbReference type="Proteomes" id="UP000032401">
    <property type="component" value="Segment"/>
</dbReference>
<dbReference type="GeneID" id="26631435"/>
<dbReference type="RefSeq" id="YP_009204803.1">
    <property type="nucleotide sequence ID" value="NC_028870.1"/>
</dbReference>
<reference evidence="1 2" key="1">
    <citation type="submission" date="2015-01" db="EMBL/GenBank/DDBJ databases">
        <title>A suggested new bacteriophage genus, Kp34likevirus, within the Autographivirinae subfamily of Podoviridae.</title>
        <authorList>
            <person name="Eriksson H."/>
            <person name="Maciejewska B."/>
            <person name="Latka A."/>
            <person name="Majkowska-Skrobek G."/>
            <person name="Hellstrand M."/>
            <person name="Melefors O."/>
            <person name="Wang J.-T."/>
            <person name="Kropinski A.M."/>
            <person name="Drulis-Kawa Z."/>
            <person name="Nilsson A.S."/>
        </authorList>
    </citation>
    <scope>NUCLEOTIDE SEQUENCE [LARGE SCALE GENOMIC DNA]</scope>
</reference>
<organism evidence="1 2">
    <name type="scientific">Klebsiella phage vB_KpnP_SU552A</name>
    <dbReference type="NCBI Taxonomy" id="1610835"/>
    <lineage>
        <taxon>Viruses</taxon>
        <taxon>Duplodnaviria</taxon>
        <taxon>Heunggongvirae</taxon>
        <taxon>Uroviricota</taxon>
        <taxon>Caudoviricetes</taxon>
        <taxon>Autographivirales</taxon>
        <taxon>Autoscriptoviridae</taxon>
        <taxon>Slopekvirinae</taxon>
        <taxon>Drulisvirus</taxon>
        <taxon>Drulisvirus SU552A</taxon>
    </lineage>
</organism>